<protein>
    <submittedName>
        <fullName evidence="1">Uncharacterized protein</fullName>
    </submittedName>
</protein>
<dbReference type="Proteomes" id="UP001596989">
    <property type="component" value="Unassembled WGS sequence"/>
</dbReference>
<name>A0ABW3HM35_9BACL</name>
<keyword evidence="2" id="KW-1185">Reference proteome</keyword>
<evidence type="ECO:0000313" key="2">
    <source>
        <dbReference type="Proteomes" id="UP001596989"/>
    </source>
</evidence>
<reference evidence="2" key="1">
    <citation type="journal article" date="2019" name="Int. J. Syst. Evol. Microbiol.">
        <title>The Global Catalogue of Microorganisms (GCM) 10K type strain sequencing project: providing services to taxonomists for standard genome sequencing and annotation.</title>
        <authorList>
            <consortium name="The Broad Institute Genomics Platform"/>
            <consortium name="The Broad Institute Genome Sequencing Center for Infectious Disease"/>
            <person name="Wu L."/>
            <person name="Ma J."/>
        </authorList>
    </citation>
    <scope>NUCLEOTIDE SEQUENCE [LARGE SCALE GENOMIC DNA]</scope>
    <source>
        <strain evidence="2">CCUG 59129</strain>
    </source>
</reference>
<organism evidence="1 2">
    <name type="scientific">Paenibacillus chungangensis</name>
    <dbReference type="NCBI Taxonomy" id="696535"/>
    <lineage>
        <taxon>Bacteria</taxon>
        <taxon>Bacillati</taxon>
        <taxon>Bacillota</taxon>
        <taxon>Bacilli</taxon>
        <taxon>Bacillales</taxon>
        <taxon>Paenibacillaceae</taxon>
        <taxon>Paenibacillus</taxon>
    </lineage>
</organism>
<sequence>MFHPTVFDNLKVAFENELYDQDNLDGRILITGRKDIWDMAVMDREFSVSFRLTETEWPTAELKLAAPLKELAAEILEQEGTVPACGLRVLFHMNIAEAEAERSCAAIEACLCHIWQPENKPIQTLSSVYGDDPAVLLRHTAEISFSRRINEEQMEDIPELVAHIVATLVALREEPLLQLEPLL</sequence>
<proteinExistence type="predicted"/>
<dbReference type="RefSeq" id="WP_377562310.1">
    <property type="nucleotide sequence ID" value="NZ_JBHTJZ010000005.1"/>
</dbReference>
<gene>
    <name evidence="1" type="ORF">ACFQ2I_03890</name>
</gene>
<evidence type="ECO:0000313" key="1">
    <source>
        <dbReference type="EMBL" id="MFD0958522.1"/>
    </source>
</evidence>
<comment type="caution">
    <text evidence="1">The sequence shown here is derived from an EMBL/GenBank/DDBJ whole genome shotgun (WGS) entry which is preliminary data.</text>
</comment>
<accession>A0ABW3HM35</accession>
<dbReference type="EMBL" id="JBHTJZ010000005">
    <property type="protein sequence ID" value="MFD0958522.1"/>
    <property type="molecule type" value="Genomic_DNA"/>
</dbReference>